<dbReference type="Proteomes" id="UP001396334">
    <property type="component" value="Unassembled WGS sequence"/>
</dbReference>
<keyword evidence="1" id="KW-0812">Transmembrane</keyword>
<sequence>MQGKIGKDEEVATTPKSSSLPLLFSAFFSSKLCFLVIYTFVSIYPSNPFFLVLPASVENQISPAPPPNLRNTTLAKTVPPIYLLILCYTDILVSVRGNQMHEGDVLQSLAGL</sequence>
<keyword evidence="1" id="KW-0472">Membrane</keyword>
<keyword evidence="3" id="KW-1185">Reference proteome</keyword>
<organism evidence="2 3">
    <name type="scientific">Hibiscus sabdariffa</name>
    <name type="common">roselle</name>
    <dbReference type="NCBI Taxonomy" id="183260"/>
    <lineage>
        <taxon>Eukaryota</taxon>
        <taxon>Viridiplantae</taxon>
        <taxon>Streptophyta</taxon>
        <taxon>Embryophyta</taxon>
        <taxon>Tracheophyta</taxon>
        <taxon>Spermatophyta</taxon>
        <taxon>Magnoliopsida</taxon>
        <taxon>eudicotyledons</taxon>
        <taxon>Gunneridae</taxon>
        <taxon>Pentapetalae</taxon>
        <taxon>rosids</taxon>
        <taxon>malvids</taxon>
        <taxon>Malvales</taxon>
        <taxon>Malvaceae</taxon>
        <taxon>Malvoideae</taxon>
        <taxon>Hibiscus</taxon>
    </lineage>
</organism>
<accession>A0ABR2RIF4</accession>
<evidence type="ECO:0000313" key="3">
    <source>
        <dbReference type="Proteomes" id="UP001396334"/>
    </source>
</evidence>
<evidence type="ECO:0000256" key="1">
    <source>
        <dbReference type="SAM" id="Phobius"/>
    </source>
</evidence>
<comment type="caution">
    <text evidence="2">The sequence shown here is derived from an EMBL/GenBank/DDBJ whole genome shotgun (WGS) entry which is preliminary data.</text>
</comment>
<name>A0ABR2RIF4_9ROSI</name>
<gene>
    <name evidence="2" type="ORF">V6N11_040638</name>
</gene>
<protein>
    <submittedName>
        <fullName evidence="2">Uncharacterized protein</fullName>
    </submittedName>
</protein>
<reference evidence="2 3" key="1">
    <citation type="journal article" date="2024" name="G3 (Bethesda)">
        <title>Genome assembly of Hibiscus sabdariffa L. provides insights into metabolisms of medicinal natural products.</title>
        <authorList>
            <person name="Kim T."/>
        </authorList>
    </citation>
    <scope>NUCLEOTIDE SEQUENCE [LARGE SCALE GENOMIC DNA]</scope>
    <source>
        <strain evidence="2">TK-2024</strain>
        <tissue evidence="2">Old leaves</tissue>
    </source>
</reference>
<evidence type="ECO:0000313" key="2">
    <source>
        <dbReference type="EMBL" id="KAK9012593.1"/>
    </source>
</evidence>
<proteinExistence type="predicted"/>
<keyword evidence="1" id="KW-1133">Transmembrane helix</keyword>
<feature type="transmembrane region" description="Helical" evidence="1">
    <location>
        <begin position="20"/>
        <end position="41"/>
    </location>
</feature>
<dbReference type="EMBL" id="JBBPBN010000022">
    <property type="protein sequence ID" value="KAK9012593.1"/>
    <property type="molecule type" value="Genomic_DNA"/>
</dbReference>